<dbReference type="RefSeq" id="WP_285973140.1">
    <property type="nucleotide sequence ID" value="NZ_CP127294.1"/>
</dbReference>
<evidence type="ECO:0000313" key="2">
    <source>
        <dbReference type="Proteomes" id="UP001236014"/>
    </source>
</evidence>
<name>A0A9Y2IMD8_9PSEU</name>
<dbReference type="EMBL" id="CP127294">
    <property type="protein sequence ID" value="WIX82574.1"/>
    <property type="molecule type" value="Genomic_DNA"/>
</dbReference>
<dbReference type="Proteomes" id="UP001236014">
    <property type="component" value="Chromosome"/>
</dbReference>
<accession>A0A9Y2IMD8</accession>
<keyword evidence="2" id="KW-1185">Reference proteome</keyword>
<organism evidence="1 2">
    <name type="scientific">Amycolatopsis carbonis</name>
    <dbReference type="NCBI Taxonomy" id="715471"/>
    <lineage>
        <taxon>Bacteria</taxon>
        <taxon>Bacillati</taxon>
        <taxon>Actinomycetota</taxon>
        <taxon>Actinomycetes</taxon>
        <taxon>Pseudonocardiales</taxon>
        <taxon>Pseudonocardiaceae</taxon>
        <taxon>Amycolatopsis</taxon>
    </lineage>
</organism>
<dbReference type="KEGG" id="acab:QRX50_18275"/>
<evidence type="ECO:0000313" key="1">
    <source>
        <dbReference type="EMBL" id="WIX82574.1"/>
    </source>
</evidence>
<sequence length="96" mass="10257">MSLVDTAEAGEVLSLQWIVGPQAELAVQESGSDPARPPLLVLSGARCVLTLSPPDDVGAWHGCAELLRQLRDNADEMAALLDARATELRASDEYQD</sequence>
<protein>
    <submittedName>
        <fullName evidence="1">Uncharacterized protein</fullName>
    </submittedName>
</protein>
<proteinExistence type="predicted"/>
<gene>
    <name evidence="1" type="ORF">QRX50_18275</name>
</gene>
<reference evidence="1 2" key="1">
    <citation type="submission" date="2023-06" db="EMBL/GenBank/DDBJ databases">
        <authorList>
            <person name="Oyuntsetseg B."/>
            <person name="Kim S.B."/>
        </authorList>
    </citation>
    <scope>NUCLEOTIDE SEQUENCE [LARGE SCALE GENOMIC DNA]</scope>
    <source>
        <strain evidence="1 2">2-15</strain>
    </source>
</reference>
<dbReference type="AlphaFoldDB" id="A0A9Y2IMD8"/>